<dbReference type="AlphaFoldDB" id="R7TDP9"/>
<dbReference type="HOGENOM" id="CLU_1837003_0_0_1"/>
<protein>
    <submittedName>
        <fullName evidence="1 2">Uncharacterized protein</fullName>
    </submittedName>
</protein>
<reference evidence="3" key="1">
    <citation type="submission" date="2012-12" db="EMBL/GenBank/DDBJ databases">
        <authorList>
            <person name="Hellsten U."/>
            <person name="Grimwood J."/>
            <person name="Chapman J.A."/>
            <person name="Shapiro H."/>
            <person name="Aerts A."/>
            <person name="Otillar R.P."/>
            <person name="Terry A.Y."/>
            <person name="Boore J.L."/>
            <person name="Simakov O."/>
            <person name="Marletaz F."/>
            <person name="Cho S.-J."/>
            <person name="Edsinger-Gonzales E."/>
            <person name="Havlak P."/>
            <person name="Kuo D.-H."/>
            <person name="Larsson T."/>
            <person name="Lv J."/>
            <person name="Arendt D."/>
            <person name="Savage R."/>
            <person name="Osoegawa K."/>
            <person name="de Jong P."/>
            <person name="Lindberg D.R."/>
            <person name="Seaver E.C."/>
            <person name="Weisblat D.A."/>
            <person name="Putnam N.H."/>
            <person name="Grigoriev I.V."/>
            <person name="Rokhsar D.S."/>
        </authorList>
    </citation>
    <scope>NUCLEOTIDE SEQUENCE</scope>
    <source>
        <strain evidence="3">I ESC-2004</strain>
    </source>
</reference>
<sequence length="140" mass="16585">MDPLFFALRSSREDYSNALGVHGDRQVERPAEVSRFLFDDKLLVCLCDVIALLVVISTGTGDLEVDRRMRKPTHLKIRRHSAWLSVLRKKQELNDENELNFRYYRSWQTLDLKFEEHNSRRDMRLLNIAKEAILLQITIR</sequence>
<evidence type="ECO:0000313" key="1">
    <source>
        <dbReference type="EMBL" id="ELT91858.1"/>
    </source>
</evidence>
<gene>
    <name evidence="1" type="ORF">CAPTEDRAFT_188254</name>
</gene>
<reference evidence="2" key="3">
    <citation type="submission" date="2015-06" db="UniProtKB">
        <authorList>
            <consortium name="EnsemblMetazoa"/>
        </authorList>
    </citation>
    <scope>IDENTIFICATION</scope>
</reference>
<organism evidence="1">
    <name type="scientific">Capitella teleta</name>
    <name type="common">Polychaete worm</name>
    <dbReference type="NCBI Taxonomy" id="283909"/>
    <lineage>
        <taxon>Eukaryota</taxon>
        <taxon>Metazoa</taxon>
        <taxon>Spiralia</taxon>
        <taxon>Lophotrochozoa</taxon>
        <taxon>Annelida</taxon>
        <taxon>Polychaeta</taxon>
        <taxon>Sedentaria</taxon>
        <taxon>Scolecida</taxon>
        <taxon>Capitellidae</taxon>
        <taxon>Capitella</taxon>
    </lineage>
</organism>
<keyword evidence="3" id="KW-1185">Reference proteome</keyword>
<evidence type="ECO:0000313" key="2">
    <source>
        <dbReference type="EnsemblMetazoa" id="CapteP188254"/>
    </source>
</evidence>
<dbReference type="EnsemblMetazoa" id="CapteT188254">
    <property type="protein sequence ID" value="CapteP188254"/>
    <property type="gene ID" value="CapteG188254"/>
</dbReference>
<dbReference type="EMBL" id="KB310318">
    <property type="protein sequence ID" value="ELT91858.1"/>
    <property type="molecule type" value="Genomic_DNA"/>
</dbReference>
<reference evidence="1 3" key="2">
    <citation type="journal article" date="2013" name="Nature">
        <title>Insights into bilaterian evolution from three spiralian genomes.</title>
        <authorList>
            <person name="Simakov O."/>
            <person name="Marletaz F."/>
            <person name="Cho S.J."/>
            <person name="Edsinger-Gonzales E."/>
            <person name="Havlak P."/>
            <person name="Hellsten U."/>
            <person name="Kuo D.H."/>
            <person name="Larsson T."/>
            <person name="Lv J."/>
            <person name="Arendt D."/>
            <person name="Savage R."/>
            <person name="Osoegawa K."/>
            <person name="de Jong P."/>
            <person name="Grimwood J."/>
            <person name="Chapman J.A."/>
            <person name="Shapiro H."/>
            <person name="Aerts A."/>
            <person name="Otillar R.P."/>
            <person name="Terry A.Y."/>
            <person name="Boore J.L."/>
            <person name="Grigoriev I.V."/>
            <person name="Lindberg D.R."/>
            <person name="Seaver E.C."/>
            <person name="Weisblat D.A."/>
            <person name="Putnam N.H."/>
            <person name="Rokhsar D.S."/>
        </authorList>
    </citation>
    <scope>NUCLEOTIDE SEQUENCE</scope>
    <source>
        <strain evidence="1 3">I ESC-2004</strain>
    </source>
</reference>
<name>R7TDP9_CAPTE</name>
<proteinExistence type="predicted"/>
<evidence type="ECO:0000313" key="3">
    <source>
        <dbReference type="Proteomes" id="UP000014760"/>
    </source>
</evidence>
<dbReference type="Proteomes" id="UP000014760">
    <property type="component" value="Unassembled WGS sequence"/>
</dbReference>
<accession>R7TDP9</accession>
<dbReference type="EMBL" id="AMQN01002887">
    <property type="status" value="NOT_ANNOTATED_CDS"/>
    <property type="molecule type" value="Genomic_DNA"/>
</dbReference>